<evidence type="ECO:0000313" key="11">
    <source>
        <dbReference type="WBParaSite" id="SMUV_0000224301-mRNA-1"/>
    </source>
</evidence>
<evidence type="ECO:0000256" key="4">
    <source>
        <dbReference type="ARBA" id="ARBA00022840"/>
    </source>
</evidence>
<dbReference type="GO" id="GO:0007052">
    <property type="term" value="P:mitotic spindle organization"/>
    <property type="evidence" value="ECO:0007669"/>
    <property type="project" value="TreeGrafter"/>
</dbReference>
<evidence type="ECO:0000256" key="8">
    <source>
        <dbReference type="SAM" id="Coils"/>
    </source>
</evidence>
<dbReference type="Proteomes" id="UP000046393">
    <property type="component" value="Unplaced"/>
</dbReference>
<name>A0A0N5ADI9_9BILA</name>
<dbReference type="GO" id="GO:0051231">
    <property type="term" value="P:spindle elongation"/>
    <property type="evidence" value="ECO:0007669"/>
    <property type="project" value="TreeGrafter"/>
</dbReference>
<evidence type="ECO:0000256" key="5">
    <source>
        <dbReference type="ARBA" id="ARBA00023054"/>
    </source>
</evidence>
<proteinExistence type="inferred from homology"/>
<evidence type="ECO:0000313" key="10">
    <source>
        <dbReference type="Proteomes" id="UP000046393"/>
    </source>
</evidence>
<evidence type="ECO:0000259" key="9">
    <source>
        <dbReference type="PROSITE" id="PS50067"/>
    </source>
</evidence>
<evidence type="ECO:0000256" key="1">
    <source>
        <dbReference type="ARBA" id="ARBA00004245"/>
    </source>
</evidence>
<comment type="similarity">
    <text evidence="7">Belongs to the TRAFAC class myosin-kinesin ATPase superfamily. Kinesin family.</text>
</comment>
<dbReference type="GO" id="GO:0007018">
    <property type="term" value="P:microtubule-based movement"/>
    <property type="evidence" value="ECO:0007669"/>
    <property type="project" value="InterPro"/>
</dbReference>
<dbReference type="STRING" id="451379.A0A0N5ADI9"/>
<dbReference type="InterPro" id="IPR036961">
    <property type="entry name" value="Kinesin_motor_dom_sf"/>
</dbReference>
<sequence>MSTPLSSTKKRKARSATIENELDKSTYAASGSTIAVALRVRPFLQDECITNVLRIDKNKVAVLNGDGEIAFDFSFVFDMNSSLDTVYSEAASALVAQALDGYNVCVMAYGQTGSGKTYCMSGSVDDWGVIPRFCTDLFKSASARKDSDQRFTVSFYEIYQEKAYDLLDEKHIPLRVRGGEDVYLQNLINCSVNSFEELEKLRRTAWTRRATESTAMNRCSSRSHAFMQLTYSHLESNLQELGDYVSRVTSNIYFVDLAGSERLSEVGYSYLDAIPSRFLQETVSINSSLSALHRVIFSAGSRLKPSYRDSLLTRLLKDCLSGNARTLLIANVTPSISQRSETLSTLRFASQAGTVHQCAIKNIDPVVTALLDLKQENKALKTKIEQLESSQKLIAFGMPVAPSIVEFHSDPSLTTWEPLEKELSFSAFNTDSVAVKFVIEDDIITIVSHEEGIFVNGEYLYPNIPSRAEHNPNGIDVFRKCSYHSMKAEYLERNMERFRAEIAEIERNRRRNESETIVKTLVEEIENLKLALSEKDNAQEACAVKERENLQIELENCMTLKEAFLDLCKREISAFGVKFESLAELFEAYVVKRDVETANFILSHFNKEKVYCFEMVLEESTDGSARIRLIDYKSKMFADIEKSDFDSILRRLKDFYRQFLVPEEGFEIVGKFMFQLCRRKLQMLRIGGARMSNFAKTALYNSTVDAAKRRKTSVKEFRLSIGTLGDLPENDDPFKSQFIQRLIDICTFEGSNYSGDFVESLCRDIVELKINLMDIRAIQRGAISEGIGLFSVLCKFVTLVQKIEGAVGCALGFTHQLYVESCLKSISFAWRTFTEFLTSWMRVFGDSSSEETFEEVGPLCLDGMFDALNAVVVALGKMALFVGGQLPNGYRFEEIKEAFLSGSREAVTDVVEEAEDFVLRFQRHKNNISEIALNSAEVLIEVCKQFESSGGDNNMYDVISPLFAVLQLTSSCVVDPIECLSAERDFARKSYFHLKRVASSHTLSSNALDRINIAIEVCEKILTKPELDSMQKASPSLVSPLPELGN</sequence>
<comment type="subcellular location">
    <subcellularLocation>
        <location evidence="1">Cytoplasm</location>
        <location evidence="1">Cytoskeleton</location>
    </subcellularLocation>
</comment>
<dbReference type="PANTHER" id="PTHR47969:SF15">
    <property type="entry name" value="CHROMOSOME-ASSOCIATED KINESIN KIF4A-RELATED"/>
    <property type="match status" value="1"/>
</dbReference>
<dbReference type="InterPro" id="IPR027417">
    <property type="entry name" value="P-loop_NTPase"/>
</dbReference>
<accession>A0A0N5ADI9</accession>
<evidence type="ECO:0000256" key="2">
    <source>
        <dbReference type="ARBA" id="ARBA00022490"/>
    </source>
</evidence>
<organism evidence="10 11">
    <name type="scientific">Syphacia muris</name>
    <dbReference type="NCBI Taxonomy" id="451379"/>
    <lineage>
        <taxon>Eukaryota</taxon>
        <taxon>Metazoa</taxon>
        <taxon>Ecdysozoa</taxon>
        <taxon>Nematoda</taxon>
        <taxon>Chromadorea</taxon>
        <taxon>Rhabditida</taxon>
        <taxon>Spirurina</taxon>
        <taxon>Oxyuridomorpha</taxon>
        <taxon>Oxyuroidea</taxon>
        <taxon>Oxyuridae</taxon>
        <taxon>Syphacia</taxon>
    </lineage>
</organism>
<feature type="domain" description="Kinesin motor" evidence="9">
    <location>
        <begin position="33"/>
        <end position="355"/>
    </location>
</feature>
<evidence type="ECO:0000256" key="7">
    <source>
        <dbReference type="PROSITE-ProRule" id="PRU00283"/>
    </source>
</evidence>
<dbReference type="PRINTS" id="PR00380">
    <property type="entry name" value="KINESINHEAVY"/>
</dbReference>
<dbReference type="GO" id="GO:0005875">
    <property type="term" value="C:microtubule associated complex"/>
    <property type="evidence" value="ECO:0007669"/>
    <property type="project" value="TreeGrafter"/>
</dbReference>
<protein>
    <submittedName>
        <fullName evidence="11">Kinesin motor domain-containing protein</fullName>
    </submittedName>
</protein>
<reference evidence="11" key="1">
    <citation type="submission" date="2016-04" db="UniProtKB">
        <authorList>
            <consortium name="WormBaseParasite"/>
        </authorList>
    </citation>
    <scope>IDENTIFICATION</scope>
</reference>
<feature type="coiled-coil region" evidence="8">
    <location>
        <begin position="488"/>
        <end position="555"/>
    </location>
</feature>
<dbReference type="SUPFAM" id="SSF48371">
    <property type="entry name" value="ARM repeat"/>
    <property type="match status" value="1"/>
</dbReference>
<dbReference type="Pfam" id="PF00225">
    <property type="entry name" value="Kinesin"/>
    <property type="match status" value="1"/>
</dbReference>
<dbReference type="InterPro" id="IPR001752">
    <property type="entry name" value="Kinesin_motor_dom"/>
</dbReference>
<dbReference type="PANTHER" id="PTHR47969">
    <property type="entry name" value="CHROMOSOME-ASSOCIATED KINESIN KIF4A-RELATED"/>
    <property type="match status" value="1"/>
</dbReference>
<keyword evidence="3 7" id="KW-0547">Nucleotide-binding</keyword>
<keyword evidence="4 7" id="KW-0067">ATP-binding</keyword>
<keyword evidence="2" id="KW-0963">Cytoplasm</keyword>
<evidence type="ECO:0000256" key="3">
    <source>
        <dbReference type="ARBA" id="ARBA00022741"/>
    </source>
</evidence>
<dbReference type="SMART" id="SM00129">
    <property type="entry name" value="KISc"/>
    <property type="match status" value="1"/>
</dbReference>
<dbReference type="PROSITE" id="PS50067">
    <property type="entry name" value="KINESIN_MOTOR_2"/>
    <property type="match status" value="1"/>
</dbReference>
<evidence type="ECO:0000256" key="6">
    <source>
        <dbReference type="ARBA" id="ARBA00023212"/>
    </source>
</evidence>
<keyword evidence="6" id="KW-0206">Cytoskeleton</keyword>
<keyword evidence="10" id="KW-1185">Reference proteome</keyword>
<dbReference type="WBParaSite" id="SMUV_0000224301-mRNA-1">
    <property type="protein sequence ID" value="SMUV_0000224301-mRNA-1"/>
    <property type="gene ID" value="SMUV_0000224301"/>
</dbReference>
<keyword evidence="5 8" id="KW-0175">Coiled coil</keyword>
<dbReference type="GO" id="GO:0003777">
    <property type="term" value="F:microtubule motor activity"/>
    <property type="evidence" value="ECO:0007669"/>
    <property type="project" value="InterPro"/>
</dbReference>
<dbReference type="Gene3D" id="3.40.850.10">
    <property type="entry name" value="Kinesin motor domain"/>
    <property type="match status" value="1"/>
</dbReference>
<dbReference type="GO" id="GO:0005524">
    <property type="term" value="F:ATP binding"/>
    <property type="evidence" value="ECO:0007669"/>
    <property type="project" value="UniProtKB-UniRule"/>
</dbReference>
<dbReference type="InterPro" id="IPR027640">
    <property type="entry name" value="Kinesin-like_fam"/>
</dbReference>
<dbReference type="GO" id="GO:0008017">
    <property type="term" value="F:microtubule binding"/>
    <property type="evidence" value="ECO:0007669"/>
    <property type="project" value="InterPro"/>
</dbReference>
<dbReference type="InterPro" id="IPR016024">
    <property type="entry name" value="ARM-type_fold"/>
</dbReference>
<dbReference type="AlphaFoldDB" id="A0A0N5ADI9"/>
<dbReference type="SUPFAM" id="SSF52540">
    <property type="entry name" value="P-loop containing nucleoside triphosphate hydrolases"/>
    <property type="match status" value="1"/>
</dbReference>
<feature type="binding site" evidence="7">
    <location>
        <begin position="110"/>
        <end position="117"/>
    </location>
    <ligand>
        <name>ATP</name>
        <dbReference type="ChEBI" id="CHEBI:30616"/>
    </ligand>
</feature>
<keyword evidence="7" id="KW-0505">Motor protein</keyword>